<reference evidence="2 3" key="1">
    <citation type="submission" date="2020-04" db="EMBL/GenBank/DDBJ databases">
        <title>Sequencing and Assembly of C. fimi.</title>
        <authorList>
            <person name="Ramsey A.R."/>
        </authorList>
    </citation>
    <scope>NUCLEOTIDE SEQUENCE [LARGE SCALE GENOMIC DNA]</scope>
    <source>
        <strain evidence="2 3">SB</strain>
    </source>
</reference>
<evidence type="ECO:0000259" key="1">
    <source>
        <dbReference type="Pfam" id="PF00144"/>
    </source>
</evidence>
<keyword evidence="3" id="KW-1185">Reference proteome</keyword>
<dbReference type="InterPro" id="IPR012338">
    <property type="entry name" value="Beta-lactam/transpept-like"/>
</dbReference>
<dbReference type="EMBL" id="JABCJJ010000014">
    <property type="protein sequence ID" value="NMR20634.1"/>
    <property type="molecule type" value="Genomic_DNA"/>
</dbReference>
<dbReference type="InterPro" id="IPR050491">
    <property type="entry name" value="AmpC-like"/>
</dbReference>
<dbReference type="Gene3D" id="3.40.710.10">
    <property type="entry name" value="DD-peptidase/beta-lactamase superfamily"/>
    <property type="match status" value="1"/>
</dbReference>
<dbReference type="Proteomes" id="UP000562124">
    <property type="component" value="Unassembled WGS sequence"/>
</dbReference>
<organism evidence="2 3">
    <name type="scientific">Cellulomonas fimi</name>
    <dbReference type="NCBI Taxonomy" id="1708"/>
    <lineage>
        <taxon>Bacteria</taxon>
        <taxon>Bacillati</taxon>
        <taxon>Actinomycetota</taxon>
        <taxon>Actinomycetes</taxon>
        <taxon>Micrococcales</taxon>
        <taxon>Cellulomonadaceae</taxon>
        <taxon>Cellulomonas</taxon>
    </lineage>
</organism>
<dbReference type="PANTHER" id="PTHR46825:SF9">
    <property type="entry name" value="BETA-LACTAMASE-RELATED DOMAIN-CONTAINING PROTEIN"/>
    <property type="match status" value="1"/>
</dbReference>
<gene>
    <name evidence="2" type="ORF">HIR71_10455</name>
</gene>
<dbReference type="RefSeq" id="WP_169325003.1">
    <property type="nucleotide sequence ID" value="NZ_JABCJJ010000014.1"/>
</dbReference>
<comment type="caution">
    <text evidence="2">The sequence shown here is derived from an EMBL/GenBank/DDBJ whole genome shotgun (WGS) entry which is preliminary data.</text>
</comment>
<dbReference type="PANTHER" id="PTHR46825">
    <property type="entry name" value="D-ALANYL-D-ALANINE-CARBOXYPEPTIDASE/ENDOPEPTIDASE AMPH"/>
    <property type="match status" value="1"/>
</dbReference>
<evidence type="ECO:0000313" key="2">
    <source>
        <dbReference type="EMBL" id="NMR20634.1"/>
    </source>
</evidence>
<feature type="domain" description="Beta-lactamase-related" evidence="1">
    <location>
        <begin position="40"/>
        <end position="351"/>
    </location>
</feature>
<evidence type="ECO:0000313" key="3">
    <source>
        <dbReference type="Proteomes" id="UP000562124"/>
    </source>
</evidence>
<sequence>MTSRPDPAARATTGRDPSIGAAVTDAARYAAHWVEVQRGLQRVPGVQLAVEHDGELVLSRAYGVADAGSRTPLTPQHLFRVASHSKWFAATAVLQLVESGHLRLDDRVDAWLDHLVGTELGTATLRDLLAHGAGVSRDSDDGDFWQLFDPFPDAGELRRMTGLGSGAGVRPVAERFKYSNLGYGLLGLVVEQASGMSFARYLATRIAEPLGLADTGGEWDAARAAEYATGHTGWATSADGAGPLTIHPVETGALAPATGVYSTAEDLVCFAAAHYLGDERLLSDASKRRMQRAEWPSGRDREDYGLGLIITAVGGRRTVGHSGGFPGHISRTMVDPVDRFAVSVLTNAIDGPASALATGVVRLVNLAAEVPADDDAPDLDRFTGHFANLWGRLDVVRLGGRLYALDPGSPEPTEHPVHLTVEDDSRLRIGGGTGYGSYGEAFRYTRAPDGTVTSIRADSGQTMYPAQAYLAALGREPRVSRGGVRA</sequence>
<protein>
    <submittedName>
        <fullName evidence="2">Beta-lactamase family protein</fullName>
    </submittedName>
</protein>
<name>A0A7Y0LZ64_CELFI</name>
<dbReference type="SUPFAM" id="SSF56601">
    <property type="entry name" value="beta-lactamase/transpeptidase-like"/>
    <property type="match status" value="1"/>
</dbReference>
<dbReference type="AlphaFoldDB" id="A0A7Y0LZ64"/>
<accession>A0A7Y0LZ64</accession>
<dbReference type="InterPro" id="IPR001466">
    <property type="entry name" value="Beta-lactam-related"/>
</dbReference>
<proteinExistence type="predicted"/>
<dbReference type="Pfam" id="PF00144">
    <property type="entry name" value="Beta-lactamase"/>
    <property type="match status" value="1"/>
</dbReference>